<evidence type="ECO:0000256" key="1">
    <source>
        <dbReference type="SAM" id="MobiDB-lite"/>
    </source>
</evidence>
<proteinExistence type="predicted"/>
<organism evidence="2 3">
    <name type="scientific">Pseudomonas maioricensis</name>
    <dbReference type="NCBI Taxonomy" id="1766623"/>
    <lineage>
        <taxon>Bacteria</taxon>
        <taxon>Pseudomonadati</taxon>
        <taxon>Pseudomonadota</taxon>
        <taxon>Gammaproteobacteria</taxon>
        <taxon>Pseudomonadales</taxon>
        <taxon>Pseudomonadaceae</taxon>
        <taxon>Pseudomonas</taxon>
    </lineage>
</organism>
<gene>
    <name evidence="2" type="ORF">AUC61_14400</name>
</gene>
<sequence length="118" mass="13622">MAMNQEQRNDKLKAKRTKFAEKELRHRVRPGIEETLKRVRARADDIETSELLQVAILKMDLMGDVELSEFLKYPRHEIVVSECVAREIYDHGVRCILNNPDQADDDQIEIPTSSLSTA</sequence>
<dbReference type="RefSeq" id="WP_243246948.1">
    <property type="nucleotide sequence ID" value="NZ_LOHG01000008.1"/>
</dbReference>
<dbReference type="EMBL" id="LOHG01000008">
    <property type="protein sequence ID" value="MCI8210725.1"/>
    <property type="molecule type" value="Genomic_DNA"/>
</dbReference>
<reference evidence="2 3" key="1">
    <citation type="submission" date="2015-12" db="EMBL/GenBank/DDBJ databases">
        <title>Phylogenomics in the description of a new species in the Pseudomonas syringae group.</title>
        <authorList>
            <person name="Busquets A."/>
            <person name="Gomila M."/>
            <person name="Beiki F."/>
            <person name="Rahimian H."/>
            <person name="Mulet M."/>
            <person name="Sanchez D."/>
            <person name="Garcia-Valdes E."/>
            <person name="Lalucat J."/>
        </authorList>
    </citation>
    <scope>NUCLEOTIDE SEQUENCE [LARGE SCALE GENOMIC DNA]</scope>
    <source>
        <strain evidence="2 3">S25</strain>
    </source>
</reference>
<dbReference type="Proteomes" id="UP001320513">
    <property type="component" value="Unassembled WGS sequence"/>
</dbReference>
<evidence type="ECO:0000313" key="2">
    <source>
        <dbReference type="EMBL" id="MCI8210725.1"/>
    </source>
</evidence>
<feature type="region of interest" description="Disordered" evidence="1">
    <location>
        <begin position="99"/>
        <end position="118"/>
    </location>
</feature>
<protein>
    <submittedName>
        <fullName evidence="2">Uncharacterized protein</fullName>
    </submittedName>
</protein>
<name>A0ABS9ZJH6_9PSED</name>
<accession>A0ABS9ZJH6</accession>
<evidence type="ECO:0000313" key="3">
    <source>
        <dbReference type="Proteomes" id="UP001320513"/>
    </source>
</evidence>
<keyword evidence="3" id="KW-1185">Reference proteome</keyword>
<comment type="caution">
    <text evidence="2">The sequence shown here is derived from an EMBL/GenBank/DDBJ whole genome shotgun (WGS) entry which is preliminary data.</text>
</comment>